<dbReference type="HAMAP" id="MF_00048">
    <property type="entry name" value="UPF0102"/>
    <property type="match status" value="1"/>
</dbReference>
<dbReference type="Pfam" id="PF02021">
    <property type="entry name" value="UPF0102"/>
    <property type="match status" value="1"/>
</dbReference>
<dbReference type="PANTHER" id="PTHR34039:SF1">
    <property type="entry name" value="UPF0102 PROTEIN YRAN"/>
    <property type="match status" value="1"/>
</dbReference>
<dbReference type="InterPro" id="IPR011856">
    <property type="entry name" value="tRNA_endonuc-like_dom_sf"/>
</dbReference>
<dbReference type="InterPro" id="IPR011335">
    <property type="entry name" value="Restrct_endonuc-II-like"/>
</dbReference>
<dbReference type="Gene3D" id="3.40.1350.10">
    <property type="match status" value="1"/>
</dbReference>
<dbReference type="RefSeq" id="WP_048593275.1">
    <property type="nucleotide sequence ID" value="NZ_CVLB01000001.1"/>
</dbReference>
<dbReference type="NCBIfam" id="NF009150">
    <property type="entry name" value="PRK12497.1-3"/>
    <property type="match status" value="1"/>
</dbReference>
<name>A0A0G4K365_9SPIR</name>
<dbReference type="OrthoDB" id="9802516at2"/>
<dbReference type="PANTHER" id="PTHR34039">
    <property type="entry name" value="UPF0102 PROTEIN YRAN"/>
    <property type="match status" value="1"/>
</dbReference>
<gene>
    <name evidence="3" type="ORF">BRSU_0069</name>
</gene>
<dbReference type="InterPro" id="IPR003509">
    <property type="entry name" value="UPF0102_YraN-like"/>
</dbReference>
<accession>A0A0G4K365</accession>
<evidence type="ECO:0000256" key="1">
    <source>
        <dbReference type="ARBA" id="ARBA00006738"/>
    </source>
</evidence>
<dbReference type="NCBIfam" id="TIGR00252">
    <property type="entry name" value="YraN family protein"/>
    <property type="match status" value="1"/>
</dbReference>
<comment type="similarity">
    <text evidence="1 2">Belongs to the UPF0102 family.</text>
</comment>
<dbReference type="CDD" id="cd20736">
    <property type="entry name" value="PoNe_Nuclease"/>
    <property type="match status" value="1"/>
</dbReference>
<evidence type="ECO:0000313" key="4">
    <source>
        <dbReference type="Proteomes" id="UP000043763"/>
    </source>
</evidence>
<sequence length="121" mass="13892">MANKKIIGNLGEDIALEYLEKLGYTLVERNFKGKKTRGEIDLVMTKGVVIVFIEVKYRRQGSFGYAACSISDRKKKKLYETAEEYLIEKGLSFNQKCSFGAVLIDDTLYNREISFIEDIFI</sequence>
<reference evidence="4" key="1">
    <citation type="submission" date="2015-04" db="EMBL/GenBank/DDBJ databases">
        <authorList>
            <person name="Mushtaq Mamoona"/>
        </authorList>
    </citation>
    <scope>NUCLEOTIDE SEQUENCE [LARGE SCALE GENOMIC DNA]</scope>
    <source>
        <strain evidence="4">AN4859/03</strain>
    </source>
</reference>
<dbReference type="SUPFAM" id="SSF52980">
    <property type="entry name" value="Restriction endonuclease-like"/>
    <property type="match status" value="1"/>
</dbReference>
<keyword evidence="4" id="KW-1185">Reference proteome</keyword>
<protein>
    <recommendedName>
        <fullName evidence="2">UPF0102 protein BRSU_0069</fullName>
    </recommendedName>
</protein>
<dbReference type="GO" id="GO:0003676">
    <property type="term" value="F:nucleic acid binding"/>
    <property type="evidence" value="ECO:0007669"/>
    <property type="project" value="InterPro"/>
</dbReference>
<organism evidence="3 4">
    <name type="scientific">Brachyspira suanatina</name>
    <dbReference type="NCBI Taxonomy" id="381802"/>
    <lineage>
        <taxon>Bacteria</taxon>
        <taxon>Pseudomonadati</taxon>
        <taxon>Spirochaetota</taxon>
        <taxon>Spirochaetia</taxon>
        <taxon>Brachyspirales</taxon>
        <taxon>Brachyspiraceae</taxon>
        <taxon>Brachyspira</taxon>
    </lineage>
</organism>
<dbReference type="EMBL" id="CVLB01000001">
    <property type="protein sequence ID" value="CRF31384.1"/>
    <property type="molecule type" value="Genomic_DNA"/>
</dbReference>
<proteinExistence type="inferred from homology"/>
<evidence type="ECO:0000313" key="3">
    <source>
        <dbReference type="EMBL" id="CRF31384.1"/>
    </source>
</evidence>
<dbReference type="Proteomes" id="UP000043763">
    <property type="component" value="Unassembled WGS sequence"/>
</dbReference>
<evidence type="ECO:0000256" key="2">
    <source>
        <dbReference type="HAMAP-Rule" id="MF_00048"/>
    </source>
</evidence>
<dbReference type="AlphaFoldDB" id="A0A0G4K365"/>